<evidence type="ECO:0000256" key="5">
    <source>
        <dbReference type="ARBA" id="ARBA00022741"/>
    </source>
</evidence>
<dbReference type="InterPro" id="IPR054712">
    <property type="entry name" value="Cas3-like_dom"/>
</dbReference>
<dbReference type="InterPro" id="IPR014001">
    <property type="entry name" value="Helicase_ATP-bd"/>
</dbReference>
<keyword evidence="8" id="KW-0067">ATP-binding</keyword>
<dbReference type="SMART" id="SM00487">
    <property type="entry name" value="DEXDc"/>
    <property type="match status" value="1"/>
</dbReference>
<name>A0A4Y3PK27_BREPA</name>
<dbReference type="PROSITE" id="PS51643">
    <property type="entry name" value="HD_CAS3"/>
    <property type="match status" value="1"/>
</dbReference>
<evidence type="ECO:0000259" key="11">
    <source>
        <dbReference type="PROSITE" id="PS51192"/>
    </source>
</evidence>
<dbReference type="GO" id="GO:0051607">
    <property type="term" value="P:defense response to virus"/>
    <property type="evidence" value="ECO:0007669"/>
    <property type="project" value="UniProtKB-KW"/>
</dbReference>
<keyword evidence="7" id="KW-0347">Helicase</keyword>
<organism evidence="14 15">
    <name type="scientific">Brevibacillus parabrevis</name>
    <dbReference type="NCBI Taxonomy" id="54914"/>
    <lineage>
        <taxon>Bacteria</taxon>
        <taxon>Bacillati</taxon>
        <taxon>Bacillota</taxon>
        <taxon>Bacilli</taxon>
        <taxon>Bacillales</taxon>
        <taxon>Paenibacillaceae</taxon>
        <taxon>Brevibacillus</taxon>
    </lineage>
</organism>
<dbReference type="NCBIfam" id="TIGR01587">
    <property type="entry name" value="cas3_core"/>
    <property type="match status" value="1"/>
</dbReference>
<comment type="caution">
    <text evidence="14">The sequence shown here is derived from an EMBL/GenBank/DDBJ whole genome shotgun (WGS) entry which is preliminary data.</text>
</comment>
<comment type="similarity">
    <text evidence="2">In the central section; belongs to the CRISPR-associated helicase Cas3 family.</text>
</comment>
<dbReference type="PROSITE" id="PS51194">
    <property type="entry name" value="HELICASE_CTER"/>
    <property type="match status" value="1"/>
</dbReference>
<dbReference type="GO" id="GO:0046872">
    <property type="term" value="F:metal ion binding"/>
    <property type="evidence" value="ECO:0007669"/>
    <property type="project" value="UniProtKB-KW"/>
</dbReference>
<evidence type="ECO:0000256" key="2">
    <source>
        <dbReference type="ARBA" id="ARBA00009046"/>
    </source>
</evidence>
<dbReference type="Pfam" id="PF18019">
    <property type="entry name" value="Cas3_HD"/>
    <property type="match status" value="1"/>
</dbReference>
<evidence type="ECO:0000259" key="13">
    <source>
        <dbReference type="PROSITE" id="PS51643"/>
    </source>
</evidence>
<dbReference type="GO" id="GO:0003676">
    <property type="term" value="F:nucleic acid binding"/>
    <property type="evidence" value="ECO:0007669"/>
    <property type="project" value="InterPro"/>
</dbReference>
<feature type="domain" description="Helicase C-terminal" evidence="12">
    <location>
        <begin position="226"/>
        <end position="398"/>
    </location>
</feature>
<dbReference type="GO" id="GO:0004519">
    <property type="term" value="F:endonuclease activity"/>
    <property type="evidence" value="ECO:0007669"/>
    <property type="project" value="UniProtKB-KW"/>
</dbReference>
<dbReference type="GO" id="GO:0005524">
    <property type="term" value="F:ATP binding"/>
    <property type="evidence" value="ECO:0007669"/>
    <property type="project" value="UniProtKB-KW"/>
</dbReference>
<dbReference type="RefSeq" id="WP_122965504.1">
    <property type="nucleotide sequence ID" value="NZ_BJMH01000012.1"/>
</dbReference>
<dbReference type="InterPro" id="IPR050079">
    <property type="entry name" value="DEAD_box_RNA_helicase"/>
</dbReference>
<reference evidence="14 15" key="1">
    <citation type="submission" date="2019-06" db="EMBL/GenBank/DDBJ databases">
        <title>Whole genome shotgun sequence of Brevibacillus parabrevis NBRC 12334.</title>
        <authorList>
            <person name="Hosoyama A."/>
            <person name="Uohara A."/>
            <person name="Ohji S."/>
            <person name="Ichikawa N."/>
        </authorList>
    </citation>
    <scope>NUCLEOTIDE SEQUENCE [LARGE SCALE GENOMIC DNA]</scope>
    <source>
        <strain evidence="14 15">NBRC 12334</strain>
    </source>
</reference>
<evidence type="ECO:0000256" key="9">
    <source>
        <dbReference type="ARBA" id="ARBA00023118"/>
    </source>
</evidence>
<evidence type="ECO:0000259" key="12">
    <source>
        <dbReference type="PROSITE" id="PS51194"/>
    </source>
</evidence>
<evidence type="ECO:0000256" key="1">
    <source>
        <dbReference type="ARBA" id="ARBA00006847"/>
    </source>
</evidence>
<keyword evidence="14" id="KW-0255">Endonuclease</keyword>
<dbReference type="PANTHER" id="PTHR47959">
    <property type="entry name" value="ATP-DEPENDENT RNA HELICASE RHLE-RELATED"/>
    <property type="match status" value="1"/>
</dbReference>
<dbReference type="InterPro" id="IPR001650">
    <property type="entry name" value="Helicase_C-like"/>
</dbReference>
<dbReference type="GO" id="GO:0003724">
    <property type="term" value="F:RNA helicase activity"/>
    <property type="evidence" value="ECO:0007669"/>
    <property type="project" value="TreeGrafter"/>
</dbReference>
<dbReference type="InterPro" id="IPR006483">
    <property type="entry name" value="CRISPR-assoc_Cas3_HD"/>
</dbReference>
<evidence type="ECO:0000313" key="14">
    <source>
        <dbReference type="EMBL" id="GEB33175.1"/>
    </source>
</evidence>
<accession>A0A4Y3PK27</accession>
<keyword evidence="5" id="KW-0547">Nucleotide-binding</keyword>
<dbReference type="Proteomes" id="UP000316882">
    <property type="component" value="Unassembled WGS sequence"/>
</dbReference>
<dbReference type="STRING" id="54914.AV540_25220"/>
<dbReference type="PANTHER" id="PTHR47959:SF16">
    <property type="entry name" value="CRISPR-ASSOCIATED NUCLEASE_HELICASE CAS3-RELATED"/>
    <property type="match status" value="1"/>
</dbReference>
<evidence type="ECO:0000256" key="6">
    <source>
        <dbReference type="ARBA" id="ARBA00022801"/>
    </source>
</evidence>
<dbReference type="PROSITE" id="PS51192">
    <property type="entry name" value="HELICASE_ATP_BIND_1"/>
    <property type="match status" value="1"/>
</dbReference>
<comment type="similarity">
    <text evidence="1">In the N-terminal section; belongs to the CRISPR-associated nuclease Cas3-HD family.</text>
</comment>
<evidence type="ECO:0000313" key="15">
    <source>
        <dbReference type="Proteomes" id="UP000316882"/>
    </source>
</evidence>
<dbReference type="InterPro" id="IPR038257">
    <property type="entry name" value="CRISPR-assoc_Cas3_HD_sf"/>
</dbReference>
<dbReference type="GO" id="GO:0005829">
    <property type="term" value="C:cytosol"/>
    <property type="evidence" value="ECO:0007669"/>
    <property type="project" value="TreeGrafter"/>
</dbReference>
<dbReference type="SUPFAM" id="SSF52540">
    <property type="entry name" value="P-loop containing nucleoside triphosphate hydrolases"/>
    <property type="match status" value="1"/>
</dbReference>
<dbReference type="InterPro" id="IPR027417">
    <property type="entry name" value="P-loop_NTPase"/>
</dbReference>
<keyword evidence="15" id="KW-1185">Reference proteome</keyword>
<dbReference type="EMBL" id="BJMH01000012">
    <property type="protein sequence ID" value="GEB33175.1"/>
    <property type="molecule type" value="Genomic_DNA"/>
</dbReference>
<keyword evidence="9" id="KW-0051">Antiviral defense</keyword>
<dbReference type="Gene3D" id="3.40.50.300">
    <property type="entry name" value="P-loop containing nucleotide triphosphate hydrolases"/>
    <property type="match status" value="2"/>
</dbReference>
<dbReference type="InterPro" id="IPR006474">
    <property type="entry name" value="Helicase_Cas3_CRISPR-ass_core"/>
</dbReference>
<evidence type="ECO:0000256" key="7">
    <source>
        <dbReference type="ARBA" id="ARBA00022806"/>
    </source>
</evidence>
<dbReference type="Pfam" id="PF22590">
    <property type="entry name" value="Cas3-like_C_2"/>
    <property type="match status" value="1"/>
</dbReference>
<dbReference type="SMART" id="SM00490">
    <property type="entry name" value="HELICc"/>
    <property type="match status" value="1"/>
</dbReference>
<gene>
    <name evidence="14" type="ORF">BPA01_27550</name>
</gene>
<dbReference type="AlphaFoldDB" id="A0A4Y3PK27"/>
<feature type="domain" description="HD Cas3-type" evidence="13">
    <location>
        <begin position="584"/>
        <end position="796"/>
    </location>
</feature>
<evidence type="ECO:0000256" key="10">
    <source>
        <dbReference type="ARBA" id="ARBA00038437"/>
    </source>
</evidence>
<keyword evidence="6" id="KW-0378">Hydrolase</keyword>
<keyword evidence="3" id="KW-0540">Nuclease</keyword>
<proteinExistence type="inferred from homology"/>
<dbReference type="GO" id="GO:0016787">
    <property type="term" value="F:hydrolase activity"/>
    <property type="evidence" value="ECO:0007669"/>
    <property type="project" value="UniProtKB-KW"/>
</dbReference>
<evidence type="ECO:0000256" key="4">
    <source>
        <dbReference type="ARBA" id="ARBA00022723"/>
    </source>
</evidence>
<evidence type="ECO:0000256" key="3">
    <source>
        <dbReference type="ARBA" id="ARBA00022722"/>
    </source>
</evidence>
<keyword evidence="4" id="KW-0479">Metal-binding</keyword>
<feature type="domain" description="Helicase ATP-binding" evidence="11">
    <location>
        <begin position="28"/>
        <end position="211"/>
    </location>
</feature>
<sequence length="816" mass="93664">MKNFFSELLKTKPDEVAVEPHPYQLQVANLLLEGRNLVLTAPTGAGKTWAALFPFLYARKKKLEFADRVIYCLPLRTLASSLYESTKQKLERPDLKSVLDIKTTLQMGNQPNDPLFQGDVIFTTIDQLLSAYIGLPFGTSKAAANIPAGALIGAYVVIDEFHLLSYTEALPTFLDMMKRLHPYTRFLLMTATSPEPVVSALVTHLDGMSVELQSAELNKLSTRKRSLYWRDKRMSGQDIADRHQGGRTLVIVNEVKRAQSLYFELADILENQGRSIEVRVLHSRMFPKHREEVESWVTQAFSRDSEKEAILIATQVVEAGLDISATLLLTDLCPANALLQRVGRCARFANQEGTVEVYSLREGGVEHFLPYVSSQRKKEENDDYQIMLGTERALKELEPGTIITHELEKQLIETVHGAIDQKRIALVMHDLFLREDQVTRALIRGDAEMGELIRAIDNVSIIIHHSPEEVDLHRKPEMVSIGRRGLYFFLSGLEWTAEKWENNQLIFVPQFPDDQDISARVVWKPIRSPKEVLAHMTVLLSPKLAKYDPVVGLQLQKEPLNCEEAGEWVSEFSENEQKVSSQRFSYQRETYLEHVQDVRKINREERAKYLQATNFLSKRFRMNPVQVEEIADLVTALHDVGKLGVEVQRKMRRWQTEYKQKAELELLAHTDFDATNPEELAAYRIGKYRPPHHAVEGAVALQEWCGKTFDRKVAVPLLLAIMRHHNAYSKESDTIVFCKGAREHVLKSLQDLPYEPFLKPQTIQHRMDELVSWLRNNDVLAMYWYLSRRLRLADRASQQLKNRKNDGKEETDDWLS</sequence>
<evidence type="ECO:0000256" key="8">
    <source>
        <dbReference type="ARBA" id="ARBA00022840"/>
    </source>
</evidence>
<dbReference type="InterPro" id="IPR011545">
    <property type="entry name" value="DEAD/DEAH_box_helicase_dom"/>
</dbReference>
<dbReference type="Gene3D" id="1.10.3210.30">
    <property type="match status" value="1"/>
</dbReference>
<protein>
    <submittedName>
        <fullName evidence="14">CRISPR-associated helicase/endonuclease Cas3</fullName>
    </submittedName>
</protein>
<comment type="similarity">
    <text evidence="10">Belongs to the DEAD box helicase family.</text>
</comment>
<dbReference type="Pfam" id="PF00270">
    <property type="entry name" value="DEAD"/>
    <property type="match status" value="1"/>
</dbReference>